<comment type="subcellular location">
    <subcellularLocation>
        <location evidence="1">Membrane</location>
        <topology evidence="1">Multi-pass membrane protein</topology>
    </subcellularLocation>
</comment>
<dbReference type="SUPFAM" id="SSF103481">
    <property type="entry name" value="Multidrug resistance efflux transporter EmrE"/>
    <property type="match status" value="2"/>
</dbReference>
<evidence type="ECO:0000259" key="7">
    <source>
        <dbReference type="Pfam" id="PF00892"/>
    </source>
</evidence>
<organism evidence="8 9">
    <name type="scientific">Nocardioides marmoribigeumensis</name>
    <dbReference type="NCBI Taxonomy" id="433649"/>
    <lineage>
        <taxon>Bacteria</taxon>
        <taxon>Bacillati</taxon>
        <taxon>Actinomycetota</taxon>
        <taxon>Actinomycetes</taxon>
        <taxon>Propionibacteriales</taxon>
        <taxon>Nocardioidaceae</taxon>
        <taxon>Nocardioides</taxon>
    </lineage>
</organism>
<keyword evidence="5 6" id="KW-0472">Membrane</keyword>
<dbReference type="InterPro" id="IPR000620">
    <property type="entry name" value="EamA_dom"/>
</dbReference>
<feature type="transmembrane region" description="Helical" evidence="6">
    <location>
        <begin position="38"/>
        <end position="56"/>
    </location>
</feature>
<keyword evidence="4 6" id="KW-1133">Transmembrane helix</keyword>
<evidence type="ECO:0000256" key="5">
    <source>
        <dbReference type="ARBA" id="ARBA00023136"/>
    </source>
</evidence>
<dbReference type="PANTHER" id="PTHR32322">
    <property type="entry name" value="INNER MEMBRANE TRANSPORTER"/>
    <property type="match status" value="1"/>
</dbReference>
<feature type="transmembrane region" description="Helical" evidence="6">
    <location>
        <begin position="68"/>
        <end position="86"/>
    </location>
</feature>
<dbReference type="Pfam" id="PF00892">
    <property type="entry name" value="EamA"/>
    <property type="match status" value="1"/>
</dbReference>
<evidence type="ECO:0000313" key="9">
    <source>
        <dbReference type="Proteomes" id="UP001183648"/>
    </source>
</evidence>
<evidence type="ECO:0000256" key="6">
    <source>
        <dbReference type="SAM" id="Phobius"/>
    </source>
</evidence>
<sequence>MTSASAERRAVVLVVAGVLSVQLGGAFAATLLPEVGVLGSVALRMWFAATLLLAIARPRLTGRTRQEWGTAVAFGLALLAMNTAFYGSLDRLPIGVAVTIEFTGPLLLAALSSRHVRDVAAVGLAVAGVVLICEVLRVSPADLDLVGIGLAATAGACWAAYILLSGRAGAHFEGLDGIALSMGVAAVLAAPYFLAAPASGLQDPGVLGLALGVAVLSSALPYSLELVALRSLAAGVFGVLLSLEPAAAALMGLWVLGQTLHLSQLAGMAAVVAAGVLVLGRGSVAPIGTDPDVSGTMTR</sequence>
<feature type="transmembrane region" description="Helical" evidence="6">
    <location>
        <begin position="119"/>
        <end position="139"/>
    </location>
</feature>
<evidence type="ECO:0000256" key="1">
    <source>
        <dbReference type="ARBA" id="ARBA00004141"/>
    </source>
</evidence>
<feature type="transmembrane region" description="Helical" evidence="6">
    <location>
        <begin position="92"/>
        <end position="112"/>
    </location>
</feature>
<gene>
    <name evidence="8" type="ORF">J2S63_001015</name>
</gene>
<protein>
    <submittedName>
        <fullName evidence="8">Inner membrane transporter RhtA</fullName>
    </submittedName>
</protein>
<dbReference type="EMBL" id="JAVDYG010000001">
    <property type="protein sequence ID" value="MDR7361462.1"/>
    <property type="molecule type" value="Genomic_DNA"/>
</dbReference>
<comment type="caution">
    <text evidence="8">The sequence shown here is derived from an EMBL/GenBank/DDBJ whole genome shotgun (WGS) entry which is preliminary data.</text>
</comment>
<dbReference type="Proteomes" id="UP001183648">
    <property type="component" value="Unassembled WGS sequence"/>
</dbReference>
<dbReference type="InterPro" id="IPR050638">
    <property type="entry name" value="AA-Vitamin_Transporters"/>
</dbReference>
<evidence type="ECO:0000313" key="8">
    <source>
        <dbReference type="EMBL" id="MDR7361462.1"/>
    </source>
</evidence>
<keyword evidence="3 6" id="KW-0812">Transmembrane</keyword>
<evidence type="ECO:0000256" key="2">
    <source>
        <dbReference type="ARBA" id="ARBA00007362"/>
    </source>
</evidence>
<feature type="transmembrane region" description="Helical" evidence="6">
    <location>
        <begin position="206"/>
        <end position="224"/>
    </location>
</feature>
<feature type="transmembrane region" description="Helical" evidence="6">
    <location>
        <begin position="236"/>
        <end position="256"/>
    </location>
</feature>
<proteinExistence type="inferred from homology"/>
<name>A0ABU2BS35_9ACTN</name>
<dbReference type="InterPro" id="IPR037185">
    <property type="entry name" value="EmrE-like"/>
</dbReference>
<evidence type="ECO:0000256" key="3">
    <source>
        <dbReference type="ARBA" id="ARBA00022692"/>
    </source>
</evidence>
<keyword evidence="9" id="KW-1185">Reference proteome</keyword>
<feature type="transmembrane region" description="Helical" evidence="6">
    <location>
        <begin position="262"/>
        <end position="280"/>
    </location>
</feature>
<comment type="similarity">
    <text evidence="2">Belongs to the EamA transporter family.</text>
</comment>
<dbReference type="RefSeq" id="WP_310299456.1">
    <property type="nucleotide sequence ID" value="NZ_BAAAPS010000007.1"/>
</dbReference>
<evidence type="ECO:0000256" key="4">
    <source>
        <dbReference type="ARBA" id="ARBA00022989"/>
    </source>
</evidence>
<dbReference type="PANTHER" id="PTHR32322:SF2">
    <property type="entry name" value="EAMA DOMAIN-CONTAINING PROTEIN"/>
    <property type="match status" value="1"/>
</dbReference>
<reference evidence="8 9" key="1">
    <citation type="submission" date="2023-07" db="EMBL/GenBank/DDBJ databases">
        <title>Sequencing the genomes of 1000 actinobacteria strains.</title>
        <authorList>
            <person name="Klenk H.-P."/>
        </authorList>
    </citation>
    <scope>NUCLEOTIDE SEQUENCE [LARGE SCALE GENOMIC DNA]</scope>
    <source>
        <strain evidence="8 9">DSM 19426</strain>
    </source>
</reference>
<feature type="transmembrane region" description="Helical" evidence="6">
    <location>
        <begin position="145"/>
        <end position="164"/>
    </location>
</feature>
<feature type="transmembrane region" description="Helical" evidence="6">
    <location>
        <begin position="176"/>
        <end position="194"/>
    </location>
</feature>
<accession>A0ABU2BS35</accession>
<feature type="domain" description="EamA" evidence="7">
    <location>
        <begin position="146"/>
        <end position="278"/>
    </location>
</feature>